<keyword evidence="3" id="KW-1185">Reference proteome</keyword>
<dbReference type="EMBL" id="JANKHO010002875">
    <property type="protein sequence ID" value="KAJ3487965.1"/>
    <property type="molecule type" value="Genomic_DNA"/>
</dbReference>
<feature type="region of interest" description="Disordered" evidence="1">
    <location>
        <begin position="1"/>
        <end position="81"/>
    </location>
</feature>
<proteinExistence type="predicted"/>
<reference evidence="2" key="1">
    <citation type="submission" date="2022-07" db="EMBL/GenBank/DDBJ databases">
        <title>Genome Sequence of Agrocybe chaxingu.</title>
        <authorList>
            <person name="Buettner E."/>
        </authorList>
    </citation>
    <scope>NUCLEOTIDE SEQUENCE</scope>
    <source>
        <strain evidence="2">MP-N11</strain>
    </source>
</reference>
<evidence type="ECO:0000313" key="3">
    <source>
        <dbReference type="Proteomes" id="UP001148786"/>
    </source>
</evidence>
<accession>A0A9W8MRE6</accession>
<feature type="compositionally biased region" description="Polar residues" evidence="1">
    <location>
        <begin position="105"/>
        <end position="116"/>
    </location>
</feature>
<gene>
    <name evidence="2" type="ORF">NLJ89_g11663</name>
</gene>
<dbReference type="AlphaFoldDB" id="A0A9W8MRE6"/>
<evidence type="ECO:0000256" key="1">
    <source>
        <dbReference type="SAM" id="MobiDB-lite"/>
    </source>
</evidence>
<name>A0A9W8MRE6_9AGAR</name>
<feature type="compositionally biased region" description="Acidic residues" evidence="1">
    <location>
        <begin position="130"/>
        <end position="139"/>
    </location>
</feature>
<organism evidence="2 3">
    <name type="scientific">Agrocybe chaxingu</name>
    <dbReference type="NCBI Taxonomy" id="84603"/>
    <lineage>
        <taxon>Eukaryota</taxon>
        <taxon>Fungi</taxon>
        <taxon>Dikarya</taxon>
        <taxon>Basidiomycota</taxon>
        <taxon>Agaricomycotina</taxon>
        <taxon>Agaricomycetes</taxon>
        <taxon>Agaricomycetidae</taxon>
        <taxon>Agaricales</taxon>
        <taxon>Agaricineae</taxon>
        <taxon>Strophariaceae</taxon>
        <taxon>Agrocybe</taxon>
    </lineage>
</organism>
<feature type="compositionally biased region" description="Polar residues" evidence="1">
    <location>
        <begin position="183"/>
        <end position="194"/>
    </location>
</feature>
<sequence>MAPNFLSKLVKPSSKDRNSARERVSSESSRPSGFNLSLSRNRSQSTSIGSGGSNAVNSPSTPTQASTLNSKKRNNYSGDNRIPSIVTTLAANGSSGHVSIRKSLDSVTTVSTQPNVTIVPPSPRPHNAELDSEDDEDEQPVLPPITVGKEPEEPEDVATPTPTPTVPKKQQPIPTPPPAEPPMSTSLAPGTHSQEGAAYRDQHDDCERKWTYEGGNCACGDAIRRERRSDDEAHHGEPDRPQIP</sequence>
<comment type="caution">
    <text evidence="2">The sequence shown here is derived from an EMBL/GenBank/DDBJ whole genome shotgun (WGS) entry which is preliminary data.</text>
</comment>
<dbReference type="OrthoDB" id="2162691at2759"/>
<feature type="region of interest" description="Disordered" evidence="1">
    <location>
        <begin position="104"/>
        <end position="203"/>
    </location>
</feature>
<evidence type="ECO:0000313" key="2">
    <source>
        <dbReference type="EMBL" id="KAJ3487965.1"/>
    </source>
</evidence>
<feature type="compositionally biased region" description="Basic and acidic residues" evidence="1">
    <location>
        <begin position="13"/>
        <end position="25"/>
    </location>
</feature>
<dbReference type="Proteomes" id="UP001148786">
    <property type="component" value="Unassembled WGS sequence"/>
</dbReference>
<feature type="compositionally biased region" description="Polar residues" evidence="1">
    <location>
        <begin position="34"/>
        <end position="69"/>
    </location>
</feature>
<protein>
    <submittedName>
        <fullName evidence="2">Uncharacterized protein</fullName>
    </submittedName>
</protein>